<gene>
    <name evidence="1" type="ordered locus">OB0837</name>
</gene>
<protein>
    <submittedName>
        <fullName evidence="1">Hypothetical conserved protein</fullName>
    </submittedName>
</protein>
<dbReference type="AlphaFoldDB" id="Q8ES07"/>
<accession>Q8ES07</accession>
<reference evidence="1 2" key="1">
    <citation type="journal article" date="2001" name="FEMS Microbiol. Lett.">
        <title>Oceanobacillus iheyensis gen. nov., sp. nov., a deep-sea extremely halotolerant and alkaliphilic species isolated from a depth of 1050 m on the Iheya Ridge.</title>
        <authorList>
            <person name="Lu J."/>
            <person name="Nogi Y."/>
            <person name="Takami H."/>
        </authorList>
    </citation>
    <scope>NUCLEOTIDE SEQUENCE [LARGE SCALE GENOMIC DNA]</scope>
    <source>
        <strain evidence="2">DSM 14371 / CIP 107618 / JCM 11309 / KCTC 3954 / HTE831</strain>
    </source>
</reference>
<dbReference type="HOGENOM" id="CLU_2646956_0_0_9"/>
<keyword evidence="2" id="KW-1185">Reference proteome</keyword>
<dbReference type="eggNOG" id="ENOG5033JKC">
    <property type="taxonomic scope" value="Bacteria"/>
</dbReference>
<organism evidence="1 2">
    <name type="scientific">Oceanobacillus iheyensis (strain DSM 14371 / CIP 107618 / JCM 11309 / KCTC 3954 / HTE831)</name>
    <dbReference type="NCBI Taxonomy" id="221109"/>
    <lineage>
        <taxon>Bacteria</taxon>
        <taxon>Bacillati</taxon>
        <taxon>Bacillota</taxon>
        <taxon>Bacilli</taxon>
        <taxon>Bacillales</taxon>
        <taxon>Bacillaceae</taxon>
        <taxon>Oceanobacillus</taxon>
    </lineage>
</organism>
<name>Q8ES07_OCEIH</name>
<dbReference type="KEGG" id="oih:OB0837"/>
<evidence type="ECO:0000313" key="1">
    <source>
        <dbReference type="EMBL" id="BAC12793.1"/>
    </source>
</evidence>
<dbReference type="EMBL" id="BA000028">
    <property type="protein sequence ID" value="BAC12793.1"/>
    <property type="molecule type" value="Genomic_DNA"/>
</dbReference>
<dbReference type="InterPro" id="IPR018690">
    <property type="entry name" value="DUF2187"/>
</dbReference>
<evidence type="ECO:0000313" key="2">
    <source>
        <dbReference type="Proteomes" id="UP000000822"/>
    </source>
</evidence>
<proteinExistence type="predicted"/>
<dbReference type="OrthoDB" id="2887719at2"/>
<sequence length="70" mass="7906">MEQENTEPVKQEDMAEVGETIDIVRGEHKGNKAKVLIVRENSVIVNIGNHPSTGEPIKTVVNHKNYKRKK</sequence>
<dbReference type="Proteomes" id="UP000000822">
    <property type="component" value="Chromosome"/>
</dbReference>
<dbReference type="RefSeq" id="WP_011065243.1">
    <property type="nucleotide sequence ID" value="NC_004193.1"/>
</dbReference>
<reference evidence="1 2" key="2">
    <citation type="journal article" date="2002" name="Nucleic Acids Res.">
        <title>Genome sequence of Oceanobacillus iheyensis isolated from the Iheya Ridge and its unexpected adaptive capabilities to extreme environments.</title>
        <authorList>
            <person name="Takami H."/>
            <person name="Takaki Y."/>
            <person name="Uchiyama I."/>
        </authorList>
    </citation>
    <scope>NUCLEOTIDE SEQUENCE [LARGE SCALE GENOMIC DNA]</scope>
    <source>
        <strain evidence="2">DSM 14371 / CIP 107618 / JCM 11309 / KCTC 3954 / HTE831</strain>
    </source>
</reference>
<dbReference type="Pfam" id="PF09953">
    <property type="entry name" value="DUF2187"/>
    <property type="match status" value="1"/>
</dbReference>